<protein>
    <submittedName>
        <fullName evidence="4">Gamma-interferon-inducible lysosomal thiol reductase</fullName>
    </submittedName>
</protein>
<dbReference type="InterPro" id="IPR004911">
    <property type="entry name" value="Interferon-induced_GILT"/>
</dbReference>
<evidence type="ECO:0000256" key="2">
    <source>
        <dbReference type="ARBA" id="ARBA00023180"/>
    </source>
</evidence>
<keyword evidence="2" id="KW-0325">Glycoprotein</keyword>
<evidence type="ECO:0000256" key="1">
    <source>
        <dbReference type="ARBA" id="ARBA00005679"/>
    </source>
</evidence>
<dbReference type="GO" id="GO:0016671">
    <property type="term" value="F:oxidoreductase activity, acting on a sulfur group of donors, disulfide as acceptor"/>
    <property type="evidence" value="ECO:0007669"/>
    <property type="project" value="InterPro"/>
</dbReference>
<dbReference type="PANTHER" id="PTHR13234">
    <property type="entry name" value="GAMMA-INTERFERON INDUCIBLE LYSOSOMAL THIOL REDUCTASE GILT"/>
    <property type="match status" value="1"/>
</dbReference>
<dbReference type="Gene3D" id="3.40.30.10">
    <property type="entry name" value="Glutaredoxin"/>
    <property type="match status" value="1"/>
</dbReference>
<accession>A0A8D8SS19</accession>
<keyword evidence="3" id="KW-0732">Signal</keyword>
<reference evidence="4" key="1">
    <citation type="submission" date="2021-05" db="EMBL/GenBank/DDBJ databases">
        <authorList>
            <person name="Alioto T."/>
            <person name="Alioto T."/>
            <person name="Gomez Garrido J."/>
        </authorList>
    </citation>
    <scope>NUCLEOTIDE SEQUENCE</scope>
</reference>
<comment type="similarity">
    <text evidence="1">Belongs to the GILT family.</text>
</comment>
<dbReference type="PROSITE" id="PS51257">
    <property type="entry name" value="PROKAR_LIPOPROTEIN"/>
    <property type="match status" value="1"/>
</dbReference>
<dbReference type="AlphaFoldDB" id="A0A8D8SS19"/>
<evidence type="ECO:0000256" key="3">
    <source>
        <dbReference type="SAM" id="SignalP"/>
    </source>
</evidence>
<evidence type="ECO:0000313" key="4">
    <source>
        <dbReference type="EMBL" id="CAG6673651.1"/>
    </source>
</evidence>
<organism evidence="4">
    <name type="scientific">Cacopsylla melanoneura</name>
    <dbReference type="NCBI Taxonomy" id="428564"/>
    <lineage>
        <taxon>Eukaryota</taxon>
        <taxon>Metazoa</taxon>
        <taxon>Ecdysozoa</taxon>
        <taxon>Arthropoda</taxon>
        <taxon>Hexapoda</taxon>
        <taxon>Insecta</taxon>
        <taxon>Pterygota</taxon>
        <taxon>Neoptera</taxon>
        <taxon>Paraneoptera</taxon>
        <taxon>Hemiptera</taxon>
        <taxon>Sternorrhyncha</taxon>
        <taxon>Psylloidea</taxon>
        <taxon>Psyllidae</taxon>
        <taxon>Psyllinae</taxon>
        <taxon>Cacopsylla</taxon>
    </lineage>
</organism>
<sequence>MRWLLGSSCLVILCNMILDIAQAQVICLLLGSSCLVILCNMVLDTTQAQEAPVHVTLYYEALCPDSRYFVTRTLRKALESFPDLNIQYVPFGKASSNGYGGFDCQHGPDECRGNIVQSCALARLEPGKPQHDFVYCAMLYPKQYERCVSKSGLSWVDVDACSQSPEGTEYHRHSEVLTKGNTDGPTFVPSIALNNVFDKSESSAAFNDLQYFLCNNYYSGSPKCGSTGFDGYVFGK</sequence>
<dbReference type="EMBL" id="HBUF01231684">
    <property type="protein sequence ID" value="CAG6673651.1"/>
    <property type="molecule type" value="Transcribed_RNA"/>
</dbReference>
<name>A0A8D8SS19_9HEMI</name>
<dbReference type="PANTHER" id="PTHR13234:SF68">
    <property type="entry name" value="GH19763P"/>
    <property type="match status" value="1"/>
</dbReference>
<proteinExistence type="inferred from homology"/>
<feature type="chain" id="PRO_5034824028" evidence="3">
    <location>
        <begin position="24"/>
        <end position="236"/>
    </location>
</feature>
<dbReference type="Pfam" id="PF03227">
    <property type="entry name" value="GILT"/>
    <property type="match status" value="1"/>
</dbReference>
<feature type="signal peptide" evidence="3">
    <location>
        <begin position="1"/>
        <end position="23"/>
    </location>
</feature>